<protein>
    <submittedName>
        <fullName evidence="2">Uncharacterized protein</fullName>
    </submittedName>
</protein>
<evidence type="ECO:0000256" key="1">
    <source>
        <dbReference type="SAM" id="MobiDB-lite"/>
    </source>
</evidence>
<feature type="compositionally biased region" description="Basic and acidic residues" evidence="1">
    <location>
        <begin position="1"/>
        <end position="10"/>
    </location>
</feature>
<dbReference type="EMBL" id="JASPKY010000057">
    <property type="protein sequence ID" value="KAK9744518.1"/>
    <property type="molecule type" value="Genomic_DNA"/>
</dbReference>
<reference evidence="2 3" key="1">
    <citation type="journal article" date="2024" name="BMC Genomics">
        <title>De novo assembly and annotation of Popillia japonica's genome with initial clues to its potential as an invasive pest.</title>
        <authorList>
            <person name="Cucini C."/>
            <person name="Boschi S."/>
            <person name="Funari R."/>
            <person name="Cardaioli E."/>
            <person name="Iannotti N."/>
            <person name="Marturano G."/>
            <person name="Paoli F."/>
            <person name="Bruttini M."/>
            <person name="Carapelli A."/>
            <person name="Frati F."/>
            <person name="Nardi F."/>
        </authorList>
    </citation>
    <scope>NUCLEOTIDE SEQUENCE [LARGE SCALE GENOMIC DNA]</scope>
    <source>
        <strain evidence="2">DMR45628</strain>
    </source>
</reference>
<name>A0AAW1MD93_POPJA</name>
<evidence type="ECO:0000313" key="3">
    <source>
        <dbReference type="Proteomes" id="UP001458880"/>
    </source>
</evidence>
<feature type="compositionally biased region" description="Basic and acidic residues" evidence="1">
    <location>
        <begin position="51"/>
        <end position="62"/>
    </location>
</feature>
<sequence>MVIAKVKNENSEDNIDDRDKIMFGWNDEEDEERRAASSEIHEDDRDEEDEERRAASSEIHEDDREETSPGIYVKSSDEDFVVNLMIW</sequence>
<proteinExistence type="predicted"/>
<dbReference type="Proteomes" id="UP001458880">
    <property type="component" value="Unassembled WGS sequence"/>
</dbReference>
<keyword evidence="3" id="KW-1185">Reference proteome</keyword>
<comment type="caution">
    <text evidence="2">The sequence shown here is derived from an EMBL/GenBank/DDBJ whole genome shotgun (WGS) entry which is preliminary data.</text>
</comment>
<feature type="region of interest" description="Disordered" evidence="1">
    <location>
        <begin position="1"/>
        <end position="72"/>
    </location>
</feature>
<evidence type="ECO:0000313" key="2">
    <source>
        <dbReference type="EMBL" id="KAK9744518.1"/>
    </source>
</evidence>
<accession>A0AAW1MD93</accession>
<feature type="compositionally biased region" description="Basic and acidic residues" evidence="1">
    <location>
        <begin position="32"/>
        <end position="43"/>
    </location>
</feature>
<gene>
    <name evidence="2" type="ORF">QE152_g7741</name>
</gene>
<organism evidence="2 3">
    <name type="scientific">Popillia japonica</name>
    <name type="common">Japanese beetle</name>
    <dbReference type="NCBI Taxonomy" id="7064"/>
    <lineage>
        <taxon>Eukaryota</taxon>
        <taxon>Metazoa</taxon>
        <taxon>Ecdysozoa</taxon>
        <taxon>Arthropoda</taxon>
        <taxon>Hexapoda</taxon>
        <taxon>Insecta</taxon>
        <taxon>Pterygota</taxon>
        <taxon>Neoptera</taxon>
        <taxon>Endopterygota</taxon>
        <taxon>Coleoptera</taxon>
        <taxon>Polyphaga</taxon>
        <taxon>Scarabaeiformia</taxon>
        <taxon>Scarabaeidae</taxon>
        <taxon>Rutelinae</taxon>
        <taxon>Popillia</taxon>
    </lineage>
</organism>
<dbReference type="AlphaFoldDB" id="A0AAW1MD93"/>